<feature type="transmembrane region" description="Helical" evidence="6">
    <location>
        <begin position="20"/>
        <end position="45"/>
    </location>
</feature>
<dbReference type="EMBL" id="NFMF01000010">
    <property type="protein sequence ID" value="PNH21074.1"/>
    <property type="molecule type" value="Genomic_DNA"/>
</dbReference>
<dbReference type="PANTHER" id="PTHR38459">
    <property type="entry name" value="PROPHAGE BACTOPRENOL-LINKED GLUCOSE TRANSLOCASE HOMOLOG"/>
    <property type="match status" value="1"/>
</dbReference>
<dbReference type="InterPro" id="IPR007267">
    <property type="entry name" value="GtrA_DPMS_TM"/>
</dbReference>
<evidence type="ECO:0000256" key="1">
    <source>
        <dbReference type="ARBA" id="ARBA00004141"/>
    </source>
</evidence>
<keyword evidence="5 6" id="KW-0472">Membrane</keyword>
<dbReference type="RefSeq" id="WP_007392432.1">
    <property type="nucleotide sequence ID" value="NZ_KQ960933.1"/>
</dbReference>
<feature type="transmembrane region" description="Helical" evidence="6">
    <location>
        <begin position="118"/>
        <end position="141"/>
    </location>
</feature>
<comment type="subcellular location">
    <subcellularLocation>
        <location evidence="1">Membrane</location>
        <topology evidence="1">Multi-pass membrane protein</topology>
    </subcellularLocation>
</comment>
<feature type="transmembrane region" description="Helical" evidence="6">
    <location>
        <begin position="57"/>
        <end position="81"/>
    </location>
</feature>
<reference evidence="10" key="2">
    <citation type="submission" date="2016-01" db="EMBL/GenBank/DDBJ databases">
        <authorList>
            <person name="Mitreva M."/>
            <person name="Pepin K.H."/>
            <person name="Mihindukulasuriya K.A."/>
            <person name="Fulton R."/>
            <person name="Fronick C."/>
            <person name="O'Laughlin M."/>
            <person name="Miner T."/>
            <person name="Herter B."/>
            <person name="Rosa B.A."/>
            <person name="Cordes M."/>
            <person name="Tomlinson C."/>
            <person name="Wollam A."/>
            <person name="Palsikar V.B."/>
            <person name="Mardis E.R."/>
            <person name="Wilson R.K."/>
        </authorList>
    </citation>
    <scope>NUCLEOTIDE SEQUENCE [LARGE SCALE GENOMIC DNA]</scope>
    <source>
        <strain evidence="10">KA00182</strain>
    </source>
</reference>
<comment type="similarity">
    <text evidence="2">Belongs to the GtrA family.</text>
</comment>
<dbReference type="GO" id="GO:0000271">
    <property type="term" value="P:polysaccharide biosynthetic process"/>
    <property type="evidence" value="ECO:0007669"/>
    <property type="project" value="InterPro"/>
</dbReference>
<name>A0A134CJH3_9FIRM</name>
<evidence type="ECO:0000256" key="6">
    <source>
        <dbReference type="SAM" id="Phobius"/>
    </source>
</evidence>
<evidence type="ECO:0000259" key="7">
    <source>
        <dbReference type="Pfam" id="PF04138"/>
    </source>
</evidence>
<dbReference type="Pfam" id="PF04138">
    <property type="entry name" value="GtrA_DPMS_TM"/>
    <property type="match status" value="1"/>
</dbReference>
<evidence type="ECO:0000313" key="8">
    <source>
        <dbReference type="EMBL" id="KXB92358.1"/>
    </source>
</evidence>
<sequence>MKEKKLFGFIYTDKEWMKVILYLCIGGTAAIVEWILFYVLFYSFTVGNIFLLQTPRVLVATAVAFGLATLYHYWLGNIFVFEQGSRHARTTEISLIFLVSTIGLGWNLLLMWFFTSPIWLGITPFYAKVLASAIVTVWNYMSRKVWIFK</sequence>
<gene>
    <name evidence="9" type="ORF">CAL30_06515</name>
    <name evidence="8" type="ORF">HMPREF3182_00475</name>
</gene>
<feature type="domain" description="GtrA/DPMS transmembrane" evidence="7">
    <location>
        <begin position="22"/>
        <end position="148"/>
    </location>
</feature>
<dbReference type="InterPro" id="IPR051401">
    <property type="entry name" value="GtrA_CellWall_Glycosyl"/>
</dbReference>
<protein>
    <submittedName>
        <fullName evidence="9">Polysaccharide synthesis protein GtrA</fullName>
    </submittedName>
</protein>
<comment type="caution">
    <text evidence="8">The sequence shown here is derived from an EMBL/GenBank/DDBJ whole genome shotgun (WGS) entry which is preliminary data.</text>
</comment>
<accession>A0A2J8B8H3</accession>
<dbReference type="PATRIC" id="fig|1588748.3.peg.458"/>
<dbReference type="EMBL" id="LSDT01000014">
    <property type="protein sequence ID" value="KXB92358.1"/>
    <property type="molecule type" value="Genomic_DNA"/>
</dbReference>
<accession>A0A134CJH3</accession>
<dbReference type="PANTHER" id="PTHR38459:SF1">
    <property type="entry name" value="PROPHAGE BACTOPRENOL-LINKED GLUCOSE TRANSLOCASE HOMOLOG"/>
    <property type="match status" value="1"/>
</dbReference>
<evidence type="ECO:0000313" key="9">
    <source>
        <dbReference type="EMBL" id="PNH21074.1"/>
    </source>
</evidence>
<evidence type="ECO:0000256" key="4">
    <source>
        <dbReference type="ARBA" id="ARBA00022989"/>
    </source>
</evidence>
<proteinExistence type="inferred from homology"/>
<evidence type="ECO:0000313" key="10">
    <source>
        <dbReference type="Proteomes" id="UP000070160"/>
    </source>
</evidence>
<reference evidence="9 11" key="3">
    <citation type="submission" date="2017-05" db="EMBL/GenBank/DDBJ databases">
        <authorList>
            <person name="Song R."/>
            <person name="Chenine A.L."/>
            <person name="Ruprecht R.M."/>
        </authorList>
    </citation>
    <scope>NUCLEOTIDE SEQUENCE [LARGE SCALE GENOMIC DNA]</scope>
    <source>
        <strain evidence="9 11">KA00229</strain>
    </source>
</reference>
<dbReference type="STRING" id="1588748.HMPREF3182_00475"/>
<evidence type="ECO:0000256" key="2">
    <source>
        <dbReference type="ARBA" id="ARBA00009399"/>
    </source>
</evidence>
<organism evidence="8 10">
    <name type="scientific">Megasphaera hutchinsoni</name>
    <dbReference type="NCBI Taxonomy" id="1588748"/>
    <lineage>
        <taxon>Bacteria</taxon>
        <taxon>Bacillati</taxon>
        <taxon>Bacillota</taxon>
        <taxon>Negativicutes</taxon>
        <taxon>Veillonellales</taxon>
        <taxon>Veillonellaceae</taxon>
        <taxon>Megasphaera</taxon>
    </lineage>
</organism>
<evidence type="ECO:0000313" key="11">
    <source>
        <dbReference type="Proteomes" id="UP000242958"/>
    </source>
</evidence>
<dbReference type="Proteomes" id="UP000242958">
    <property type="component" value="Unassembled WGS sequence"/>
</dbReference>
<feature type="transmembrane region" description="Helical" evidence="6">
    <location>
        <begin position="93"/>
        <end position="112"/>
    </location>
</feature>
<keyword evidence="3 6" id="KW-0812">Transmembrane</keyword>
<evidence type="ECO:0000256" key="3">
    <source>
        <dbReference type="ARBA" id="ARBA00022692"/>
    </source>
</evidence>
<dbReference type="AlphaFoldDB" id="A0A134CJH3"/>
<dbReference type="GO" id="GO:0005886">
    <property type="term" value="C:plasma membrane"/>
    <property type="evidence" value="ECO:0007669"/>
    <property type="project" value="TreeGrafter"/>
</dbReference>
<dbReference type="Proteomes" id="UP000070160">
    <property type="component" value="Unassembled WGS sequence"/>
</dbReference>
<reference evidence="8" key="1">
    <citation type="submission" date="2016-01" db="EMBL/GenBank/DDBJ databases">
        <authorList>
            <person name="Oliw E.H."/>
        </authorList>
    </citation>
    <scope>NUCLEOTIDE SEQUENCE [LARGE SCALE GENOMIC DNA]</scope>
    <source>
        <strain evidence="8">KA00182</strain>
    </source>
</reference>
<evidence type="ECO:0000256" key="5">
    <source>
        <dbReference type="ARBA" id="ARBA00023136"/>
    </source>
</evidence>
<keyword evidence="10" id="KW-1185">Reference proteome</keyword>
<keyword evidence="4 6" id="KW-1133">Transmembrane helix</keyword>